<dbReference type="Proteomes" id="UP001396334">
    <property type="component" value="Unassembled WGS sequence"/>
</dbReference>
<dbReference type="EMBL" id="JBBPBN010000002">
    <property type="protein sequence ID" value="KAK9044406.1"/>
    <property type="molecule type" value="Genomic_DNA"/>
</dbReference>
<feature type="compositionally biased region" description="Basic and acidic residues" evidence="1">
    <location>
        <begin position="53"/>
        <end position="67"/>
    </location>
</feature>
<organism evidence="2 3">
    <name type="scientific">Hibiscus sabdariffa</name>
    <name type="common">roselle</name>
    <dbReference type="NCBI Taxonomy" id="183260"/>
    <lineage>
        <taxon>Eukaryota</taxon>
        <taxon>Viridiplantae</taxon>
        <taxon>Streptophyta</taxon>
        <taxon>Embryophyta</taxon>
        <taxon>Tracheophyta</taxon>
        <taxon>Spermatophyta</taxon>
        <taxon>Magnoliopsida</taxon>
        <taxon>eudicotyledons</taxon>
        <taxon>Gunneridae</taxon>
        <taxon>Pentapetalae</taxon>
        <taxon>rosids</taxon>
        <taxon>malvids</taxon>
        <taxon>Malvales</taxon>
        <taxon>Malvaceae</taxon>
        <taxon>Malvoideae</taxon>
        <taxon>Hibiscus</taxon>
    </lineage>
</organism>
<accession>A0ABR2U4H1</accession>
<comment type="caution">
    <text evidence="2">The sequence shown here is derived from an EMBL/GenBank/DDBJ whole genome shotgun (WGS) entry which is preliminary data.</text>
</comment>
<name>A0ABR2U4H1_9ROSI</name>
<keyword evidence="3" id="KW-1185">Reference proteome</keyword>
<evidence type="ECO:0000313" key="3">
    <source>
        <dbReference type="Proteomes" id="UP001396334"/>
    </source>
</evidence>
<reference evidence="2 3" key="1">
    <citation type="journal article" date="2024" name="G3 (Bethesda)">
        <title>Genome assembly of Hibiscus sabdariffa L. provides insights into metabolisms of medicinal natural products.</title>
        <authorList>
            <person name="Kim T."/>
        </authorList>
    </citation>
    <scope>NUCLEOTIDE SEQUENCE [LARGE SCALE GENOMIC DNA]</scope>
    <source>
        <strain evidence="2">TK-2024</strain>
        <tissue evidence="2">Old leaves</tissue>
    </source>
</reference>
<evidence type="ECO:0000313" key="2">
    <source>
        <dbReference type="EMBL" id="KAK9044406.1"/>
    </source>
</evidence>
<protein>
    <submittedName>
        <fullName evidence="2">Uncharacterized protein</fullName>
    </submittedName>
</protein>
<sequence>MELLGFELELLRQMKTMLVKMVSRDVVEDRLAWSVVGVVEKRKGRVVAPSVKSKTEDEQKKDDFGEKENYKDNSFGFNDDSFNNFFI</sequence>
<gene>
    <name evidence="2" type="ORF">V6N11_058307</name>
</gene>
<proteinExistence type="predicted"/>
<feature type="region of interest" description="Disordered" evidence="1">
    <location>
        <begin position="48"/>
        <end position="67"/>
    </location>
</feature>
<evidence type="ECO:0000256" key="1">
    <source>
        <dbReference type="SAM" id="MobiDB-lite"/>
    </source>
</evidence>